<dbReference type="Gene3D" id="2.30.30.220">
    <property type="entry name" value="SspB-like"/>
    <property type="match status" value="1"/>
</dbReference>
<feature type="region of interest" description="Disordered" evidence="1">
    <location>
        <begin position="114"/>
        <end position="140"/>
    </location>
</feature>
<dbReference type="RefSeq" id="YP_009010173.1">
    <property type="nucleotide sequence ID" value="NC_023610.1"/>
</dbReference>
<accession>W8CZE9</accession>
<dbReference type="Proteomes" id="UP000204235">
    <property type="component" value="Segment"/>
</dbReference>
<sequence>MQSTNLSVYMFNTLYSFFQDNGQTPHIWVRTENLDNPAIRDRGHEGVVVLNIGPNSCALTVRDWGLDFSGSFDRKKQGTMIKWEDIMLFGGRPRECKMPPLWFGAAEFPDFKDYSDEAPAETPPVAPTRPKFGLIQGGKE</sequence>
<evidence type="ECO:0000256" key="1">
    <source>
        <dbReference type="SAM" id="MobiDB-lite"/>
    </source>
</evidence>
<dbReference type="KEGG" id="vg:18501016"/>
<dbReference type="GeneID" id="18501016"/>
<evidence type="ECO:0000313" key="3">
    <source>
        <dbReference type="Proteomes" id="UP000204235"/>
    </source>
</evidence>
<proteinExistence type="predicted"/>
<name>W8CZE9_9CAUD</name>
<protein>
    <submittedName>
        <fullName evidence="2">Uncharacterized protein</fullName>
    </submittedName>
</protein>
<dbReference type="SUPFAM" id="SSF101738">
    <property type="entry name" value="SspB-like"/>
    <property type="match status" value="1"/>
</dbReference>
<organism evidence="2 3">
    <name type="scientific">Erwinia phage PhiEaH1</name>
    <dbReference type="NCBI Taxonomy" id="1401669"/>
    <lineage>
        <taxon>Viruses</taxon>
        <taxon>Duplodnaviria</taxon>
        <taxon>Heunggongvirae</taxon>
        <taxon>Uroviricota</taxon>
        <taxon>Caudoviricetes</taxon>
        <taxon>Chimalliviridae</taxon>
        <taxon>Iapetusvirus</taxon>
        <taxon>Iapetusvirus EaH1</taxon>
    </lineage>
</organism>
<evidence type="ECO:0000313" key="2">
    <source>
        <dbReference type="EMBL" id="AGX01842.1"/>
    </source>
</evidence>
<dbReference type="InterPro" id="IPR036760">
    <property type="entry name" value="SspB-like_sf"/>
</dbReference>
<keyword evidence="3" id="KW-1185">Reference proteome</keyword>
<reference evidence="2 3" key="1">
    <citation type="journal article" date="2014" name="FEMS Microbiol. Lett.">
        <title>The genome of the Erwinia amylovora phage PhiEaH1 reveals greater diversity and broadens the applicability of phages for the treatment of fire blight.</title>
        <authorList>
            <person name="Meczker K."/>
            <person name="Domotor D."/>
            <person name="Vass J."/>
            <person name="Rakhely G."/>
            <person name="Schneider G."/>
            <person name="Kovacs T."/>
        </authorList>
    </citation>
    <scope>NUCLEOTIDE SEQUENCE [LARGE SCALE GENOMIC DNA]</scope>
</reference>
<dbReference type="EMBL" id="KF623294">
    <property type="protein sequence ID" value="AGX01842.1"/>
    <property type="molecule type" value="Genomic_DNA"/>
</dbReference>